<proteinExistence type="predicted"/>
<dbReference type="Proteomes" id="UP000230423">
    <property type="component" value="Unassembled WGS sequence"/>
</dbReference>
<dbReference type="OrthoDB" id="5864224at2759"/>
<sequence>MFLAKVKNYAPAILIANNEGLTNIGLPSLQKVTSGGTGNIVEIYSANALPEKEDKRFQELTGGRYQIYFHHNTDEEPMDDSTILAIAAIIIVYTIHKKEKRRKTEEVKRPELVASGESKEQPSRARPGSVEPTI</sequence>
<reference evidence="2 3" key="1">
    <citation type="submission" date="2015-09" db="EMBL/GenBank/DDBJ databases">
        <title>Draft genome of the parasitic nematode Teladorsagia circumcincta isolate WARC Sus (inbred).</title>
        <authorList>
            <person name="Mitreva M."/>
        </authorList>
    </citation>
    <scope>NUCLEOTIDE SEQUENCE [LARGE SCALE GENOMIC DNA]</scope>
    <source>
        <strain evidence="2 3">S</strain>
    </source>
</reference>
<dbReference type="AlphaFoldDB" id="A0A2G9TYY1"/>
<name>A0A2G9TYY1_TELCI</name>
<protein>
    <recommendedName>
        <fullName evidence="4">Receptor L-domain domain-containing protein</fullName>
    </recommendedName>
</protein>
<feature type="compositionally biased region" description="Basic and acidic residues" evidence="1">
    <location>
        <begin position="102"/>
        <end position="123"/>
    </location>
</feature>
<feature type="region of interest" description="Disordered" evidence="1">
    <location>
        <begin position="98"/>
        <end position="134"/>
    </location>
</feature>
<accession>A0A2G9TYY1</accession>
<dbReference type="EMBL" id="KZ351254">
    <property type="protein sequence ID" value="PIO63128.1"/>
    <property type="molecule type" value="Genomic_DNA"/>
</dbReference>
<evidence type="ECO:0000256" key="1">
    <source>
        <dbReference type="SAM" id="MobiDB-lite"/>
    </source>
</evidence>
<evidence type="ECO:0000313" key="3">
    <source>
        <dbReference type="Proteomes" id="UP000230423"/>
    </source>
</evidence>
<organism evidence="2 3">
    <name type="scientific">Teladorsagia circumcincta</name>
    <name type="common">Brown stomach worm</name>
    <name type="synonym">Ostertagia circumcincta</name>
    <dbReference type="NCBI Taxonomy" id="45464"/>
    <lineage>
        <taxon>Eukaryota</taxon>
        <taxon>Metazoa</taxon>
        <taxon>Ecdysozoa</taxon>
        <taxon>Nematoda</taxon>
        <taxon>Chromadorea</taxon>
        <taxon>Rhabditida</taxon>
        <taxon>Rhabditina</taxon>
        <taxon>Rhabditomorpha</taxon>
        <taxon>Strongyloidea</taxon>
        <taxon>Trichostrongylidae</taxon>
        <taxon>Teladorsagia</taxon>
    </lineage>
</organism>
<evidence type="ECO:0008006" key="4">
    <source>
        <dbReference type="Google" id="ProtNLM"/>
    </source>
</evidence>
<keyword evidence="3" id="KW-1185">Reference proteome</keyword>
<gene>
    <name evidence="2" type="ORF">TELCIR_15287</name>
</gene>
<evidence type="ECO:0000313" key="2">
    <source>
        <dbReference type="EMBL" id="PIO63128.1"/>
    </source>
</evidence>